<feature type="compositionally biased region" description="Polar residues" evidence="1">
    <location>
        <begin position="66"/>
        <end position="75"/>
    </location>
</feature>
<evidence type="ECO:0000256" key="1">
    <source>
        <dbReference type="SAM" id="MobiDB-lite"/>
    </source>
</evidence>
<reference evidence="2 3" key="1">
    <citation type="journal article" date="2014" name="Agronomy (Basel)">
        <title>A Draft Genome Sequence for Ensete ventricosum, the Drought-Tolerant Tree Against Hunger.</title>
        <authorList>
            <person name="Harrison J."/>
            <person name="Moore K.A."/>
            <person name="Paszkiewicz K."/>
            <person name="Jones T."/>
            <person name="Grant M."/>
            <person name="Ambacheew D."/>
            <person name="Muzemil S."/>
            <person name="Studholme D.J."/>
        </authorList>
    </citation>
    <scope>NUCLEOTIDE SEQUENCE [LARGE SCALE GENOMIC DNA]</scope>
</reference>
<protein>
    <submittedName>
        <fullName evidence="2">Uncharacterized protein</fullName>
    </submittedName>
</protein>
<gene>
    <name evidence="2" type="ORF">B296_00052360</name>
</gene>
<organism evidence="2 3">
    <name type="scientific">Ensete ventricosum</name>
    <name type="common">Abyssinian banana</name>
    <name type="synonym">Musa ensete</name>
    <dbReference type="NCBI Taxonomy" id="4639"/>
    <lineage>
        <taxon>Eukaryota</taxon>
        <taxon>Viridiplantae</taxon>
        <taxon>Streptophyta</taxon>
        <taxon>Embryophyta</taxon>
        <taxon>Tracheophyta</taxon>
        <taxon>Spermatophyta</taxon>
        <taxon>Magnoliopsida</taxon>
        <taxon>Liliopsida</taxon>
        <taxon>Zingiberales</taxon>
        <taxon>Musaceae</taxon>
        <taxon>Ensete</taxon>
    </lineage>
</organism>
<feature type="region of interest" description="Disordered" evidence="1">
    <location>
        <begin position="41"/>
        <end position="84"/>
    </location>
</feature>
<name>A0A426YCQ8_ENSVE</name>
<accession>A0A426YCQ8</accession>
<dbReference type="AlphaFoldDB" id="A0A426YCQ8"/>
<sequence length="84" mass="9010">MLPLSFPTVISEPRGSHPWLGHLQGRPYTAKVAYKRNCPWPARKGPTPIEATPPAVTTPVGRPPTNIGSSRSGSACPQGRRLQA</sequence>
<proteinExistence type="predicted"/>
<dbReference type="Proteomes" id="UP000287651">
    <property type="component" value="Unassembled WGS sequence"/>
</dbReference>
<comment type="caution">
    <text evidence="2">The sequence shown here is derived from an EMBL/GenBank/DDBJ whole genome shotgun (WGS) entry which is preliminary data.</text>
</comment>
<evidence type="ECO:0000313" key="2">
    <source>
        <dbReference type="EMBL" id="RRT49515.1"/>
    </source>
</evidence>
<evidence type="ECO:0000313" key="3">
    <source>
        <dbReference type="Proteomes" id="UP000287651"/>
    </source>
</evidence>
<dbReference type="EMBL" id="AMZH03013300">
    <property type="protein sequence ID" value="RRT49515.1"/>
    <property type="molecule type" value="Genomic_DNA"/>
</dbReference>